<organism evidence="2 3">
    <name type="scientific">Rugosimonospora africana</name>
    <dbReference type="NCBI Taxonomy" id="556532"/>
    <lineage>
        <taxon>Bacteria</taxon>
        <taxon>Bacillati</taxon>
        <taxon>Actinomycetota</taxon>
        <taxon>Actinomycetes</taxon>
        <taxon>Micromonosporales</taxon>
        <taxon>Micromonosporaceae</taxon>
        <taxon>Rugosimonospora</taxon>
    </lineage>
</organism>
<evidence type="ECO:0000313" key="2">
    <source>
        <dbReference type="EMBL" id="GIH16095.1"/>
    </source>
</evidence>
<comment type="caution">
    <text evidence="2">The sequence shown here is derived from an EMBL/GenBank/DDBJ whole genome shotgun (WGS) entry which is preliminary data.</text>
</comment>
<dbReference type="RefSeq" id="WP_203919687.1">
    <property type="nucleotide sequence ID" value="NZ_BONZ01000039.1"/>
</dbReference>
<dbReference type="InterPro" id="IPR035986">
    <property type="entry name" value="PKD_dom_sf"/>
</dbReference>
<dbReference type="AlphaFoldDB" id="A0A8J3QRG0"/>
<dbReference type="PROSITE" id="PS50093">
    <property type="entry name" value="PKD"/>
    <property type="match status" value="1"/>
</dbReference>
<dbReference type="SUPFAM" id="SSF49299">
    <property type="entry name" value="PKD domain"/>
    <property type="match status" value="1"/>
</dbReference>
<keyword evidence="3" id="KW-1185">Reference proteome</keyword>
<evidence type="ECO:0000259" key="1">
    <source>
        <dbReference type="PROSITE" id="PS50093"/>
    </source>
</evidence>
<name>A0A8J3QRG0_9ACTN</name>
<evidence type="ECO:0000313" key="3">
    <source>
        <dbReference type="Proteomes" id="UP000642748"/>
    </source>
</evidence>
<reference evidence="2" key="1">
    <citation type="submission" date="2021-01" db="EMBL/GenBank/DDBJ databases">
        <title>Whole genome shotgun sequence of Rugosimonospora africana NBRC 104875.</title>
        <authorList>
            <person name="Komaki H."/>
            <person name="Tamura T."/>
        </authorList>
    </citation>
    <scope>NUCLEOTIDE SEQUENCE</scope>
    <source>
        <strain evidence="2">NBRC 104875</strain>
    </source>
</reference>
<gene>
    <name evidence="2" type="ORF">Raf01_42670</name>
</gene>
<dbReference type="Proteomes" id="UP000642748">
    <property type="component" value="Unassembled WGS sequence"/>
</dbReference>
<dbReference type="EMBL" id="BONZ01000039">
    <property type="protein sequence ID" value="GIH16095.1"/>
    <property type="molecule type" value="Genomic_DNA"/>
</dbReference>
<protein>
    <recommendedName>
        <fullName evidence="1">PKD domain-containing protein</fullName>
    </recommendedName>
</protein>
<dbReference type="InterPro" id="IPR000601">
    <property type="entry name" value="PKD_dom"/>
</dbReference>
<accession>A0A8J3QRG0</accession>
<proteinExistence type="predicted"/>
<feature type="domain" description="PKD" evidence="1">
    <location>
        <begin position="127"/>
        <end position="183"/>
    </location>
</feature>
<sequence length="221" mass="22857">MPCYVPGRGWWGGDGCWYQLATGDDLATAIAVGGTPTPPAQWYVGSCGNPAENYWPITIFKLFANGPAVELLAHEAVKALRMPSPLIRINPTPPAAQLVRVPTWMWVDSSTWGTRTATASAGGVSVTATARATSVTWVTGDGTTVTCRGPGQAWTPNNDPAKSSSCSHSYSAAGSYTLTATVTWEISWAGGGQTGTVPALTTTASIAVPVQEAGALNTNGV</sequence>